<accession>A0A127Z5G9</accession>
<proteinExistence type="predicted"/>
<name>A0A127Z5G9_9BASI</name>
<gene>
    <name evidence="3" type="ORF">SPSC_00082</name>
</gene>
<feature type="chain" id="PRO_5007281116" evidence="2">
    <location>
        <begin position="32"/>
        <end position="244"/>
    </location>
</feature>
<dbReference type="OrthoDB" id="2551010at2759"/>
<dbReference type="AlphaFoldDB" id="A0A127Z5G9"/>
<protein>
    <submittedName>
        <fullName evidence="3">Uncharacterized protein</fullName>
    </submittedName>
</protein>
<evidence type="ECO:0000313" key="3">
    <source>
        <dbReference type="EMBL" id="CDS81900.1"/>
    </source>
</evidence>
<feature type="signal peptide" evidence="2">
    <location>
        <begin position="1"/>
        <end position="31"/>
    </location>
</feature>
<evidence type="ECO:0000256" key="1">
    <source>
        <dbReference type="SAM" id="MobiDB-lite"/>
    </source>
</evidence>
<evidence type="ECO:0000256" key="2">
    <source>
        <dbReference type="SAM" id="SignalP"/>
    </source>
</evidence>
<feature type="region of interest" description="Disordered" evidence="1">
    <location>
        <begin position="32"/>
        <end position="54"/>
    </location>
</feature>
<sequence length="244" mass="26887">MFALCSFSFISRAYLDLVLVILLSNNTDVIARPGEGQSSKQPASPTLMRSDDSTAGRVQYRLHRTLLTLRINELPNSLKRIGYNPTQVTPIPMQLYGLLKIQNLIRAQMAQGQGKKHYVPILHDRRVSGPAHPSKVYALPLEGSTYGQHGPREYAGKNGKQKVAFLGTVDMPGAHIGPPVVELYGVADVLGAPKLHKDLSARLSRSEQVHSLDQFLDLDSIALDTPETPRRIVAQVEHGLFEAH</sequence>
<keyword evidence="2" id="KW-0732">Signal</keyword>
<organism evidence="3">
    <name type="scientific">Sporisorium scitamineum</name>
    <dbReference type="NCBI Taxonomy" id="49012"/>
    <lineage>
        <taxon>Eukaryota</taxon>
        <taxon>Fungi</taxon>
        <taxon>Dikarya</taxon>
        <taxon>Basidiomycota</taxon>
        <taxon>Ustilaginomycotina</taxon>
        <taxon>Ustilaginomycetes</taxon>
        <taxon>Ustilaginales</taxon>
        <taxon>Ustilaginaceae</taxon>
        <taxon>Sporisorium</taxon>
    </lineage>
</organism>
<reference evidence="3" key="1">
    <citation type="submission" date="2014-06" db="EMBL/GenBank/DDBJ databases">
        <authorList>
            <person name="Ju J."/>
            <person name="Zhang J."/>
        </authorList>
    </citation>
    <scope>NUCLEOTIDE SEQUENCE</scope>
    <source>
        <strain evidence="3">SscI8</strain>
    </source>
</reference>
<dbReference type="EMBL" id="LK056650">
    <property type="protein sequence ID" value="CDS81900.1"/>
    <property type="molecule type" value="Genomic_DNA"/>
</dbReference>